<organism evidence="2 3">
    <name type="scientific">Stutzerimonas kirkiae</name>
    <dbReference type="NCBI Taxonomy" id="2211392"/>
    <lineage>
        <taxon>Bacteria</taxon>
        <taxon>Pseudomonadati</taxon>
        <taxon>Pseudomonadota</taxon>
        <taxon>Gammaproteobacteria</taxon>
        <taxon>Pseudomonadales</taxon>
        <taxon>Pseudomonadaceae</taxon>
        <taxon>Stutzerimonas</taxon>
    </lineage>
</organism>
<feature type="chain" id="PRO_5020748303" evidence="1">
    <location>
        <begin position="21"/>
        <end position="137"/>
    </location>
</feature>
<sequence length="137" mass="16187">MRKTLISLLFVAALPSLALAAPEGHPQRPAERHGQLPFHRLDLNKEQQKEIHKLIGTQMKNRHEITQRYLDKLPEAERKAFQNELTANQENTDKAIRALLSTEQQKQFDERQLKAKEKRAEREEFLKWKAEREQQKN</sequence>
<dbReference type="OrthoDB" id="7031832at2"/>
<protein>
    <submittedName>
        <fullName evidence="2">P pilus assembly/Cpx signaling pathway, periplasmic inhibitor/zinc-resistance associated protein</fullName>
    </submittedName>
</protein>
<dbReference type="AlphaFoldDB" id="A0A4V2KDJ7"/>
<evidence type="ECO:0000313" key="2">
    <source>
        <dbReference type="EMBL" id="TBU99989.1"/>
    </source>
</evidence>
<name>A0A4V2KDJ7_9GAMM</name>
<gene>
    <name evidence="2" type="ORF">DNJ96_01485</name>
</gene>
<accession>A0A4V2KDJ7</accession>
<dbReference type="Proteomes" id="UP000292639">
    <property type="component" value="Unassembled WGS sequence"/>
</dbReference>
<evidence type="ECO:0000313" key="3">
    <source>
        <dbReference type="Proteomes" id="UP000292639"/>
    </source>
</evidence>
<comment type="caution">
    <text evidence="2">The sequence shown here is derived from an EMBL/GenBank/DDBJ whole genome shotgun (WGS) entry which is preliminary data.</text>
</comment>
<reference evidence="2 3" key="1">
    <citation type="submission" date="2018-06" db="EMBL/GenBank/DDBJ databases">
        <title>Three novel Pseudomonas species isolated from symptomatic oak.</title>
        <authorList>
            <person name="Bueno-Gonzalez V."/>
            <person name="Brady C."/>
        </authorList>
    </citation>
    <scope>NUCLEOTIDE SEQUENCE [LARGE SCALE GENOMIC DNA]</scope>
    <source>
        <strain evidence="2 3">P17C</strain>
    </source>
</reference>
<feature type="signal peptide" evidence="1">
    <location>
        <begin position="1"/>
        <end position="20"/>
    </location>
</feature>
<dbReference type="RefSeq" id="WP_131183082.1">
    <property type="nucleotide sequence ID" value="NZ_QJUO01000002.1"/>
</dbReference>
<dbReference type="EMBL" id="QJUP01000001">
    <property type="protein sequence ID" value="TBU99989.1"/>
    <property type="molecule type" value="Genomic_DNA"/>
</dbReference>
<proteinExistence type="predicted"/>
<keyword evidence="1" id="KW-0732">Signal</keyword>
<evidence type="ECO:0000256" key="1">
    <source>
        <dbReference type="SAM" id="SignalP"/>
    </source>
</evidence>
<keyword evidence="3" id="KW-1185">Reference proteome</keyword>